<feature type="domain" description="ABC3 transporter permease C-terminal" evidence="7">
    <location>
        <begin position="275"/>
        <end position="391"/>
    </location>
</feature>
<keyword evidence="3 6" id="KW-0812">Transmembrane</keyword>
<accession>A0ABP9DM04</accession>
<keyword evidence="5 6" id="KW-0472">Membrane</keyword>
<dbReference type="Pfam" id="PF12704">
    <property type="entry name" value="MacB_PCD"/>
    <property type="match status" value="1"/>
</dbReference>
<proteinExistence type="predicted"/>
<evidence type="ECO:0000313" key="9">
    <source>
        <dbReference type="EMBL" id="GAA4846255.1"/>
    </source>
</evidence>
<evidence type="ECO:0000256" key="3">
    <source>
        <dbReference type="ARBA" id="ARBA00022692"/>
    </source>
</evidence>
<evidence type="ECO:0000259" key="7">
    <source>
        <dbReference type="Pfam" id="PF02687"/>
    </source>
</evidence>
<keyword evidence="10" id="KW-1185">Reference proteome</keyword>
<feature type="transmembrane region" description="Helical" evidence="6">
    <location>
        <begin position="367"/>
        <end position="389"/>
    </location>
</feature>
<dbReference type="RefSeq" id="WP_345373944.1">
    <property type="nucleotide sequence ID" value="NZ_BAABJX010000053.1"/>
</dbReference>
<dbReference type="Proteomes" id="UP001500298">
    <property type="component" value="Unassembled WGS sequence"/>
</dbReference>
<evidence type="ECO:0000256" key="1">
    <source>
        <dbReference type="ARBA" id="ARBA00004651"/>
    </source>
</evidence>
<dbReference type="InterPro" id="IPR003838">
    <property type="entry name" value="ABC3_permease_C"/>
</dbReference>
<evidence type="ECO:0000256" key="2">
    <source>
        <dbReference type="ARBA" id="ARBA00022475"/>
    </source>
</evidence>
<feature type="domain" description="MacB-like periplasmic core" evidence="8">
    <location>
        <begin position="18"/>
        <end position="195"/>
    </location>
</feature>
<keyword evidence="2" id="KW-1003">Cell membrane</keyword>
<evidence type="ECO:0000256" key="5">
    <source>
        <dbReference type="ARBA" id="ARBA00023136"/>
    </source>
</evidence>
<evidence type="ECO:0000259" key="8">
    <source>
        <dbReference type="Pfam" id="PF12704"/>
    </source>
</evidence>
<reference evidence="10" key="1">
    <citation type="journal article" date="2019" name="Int. J. Syst. Evol. Microbiol.">
        <title>The Global Catalogue of Microorganisms (GCM) 10K type strain sequencing project: providing services to taxonomists for standard genome sequencing and annotation.</title>
        <authorList>
            <consortium name="The Broad Institute Genomics Platform"/>
            <consortium name="The Broad Institute Genome Sequencing Center for Infectious Disease"/>
            <person name="Wu L."/>
            <person name="Ma J."/>
        </authorList>
    </citation>
    <scope>NUCLEOTIDE SEQUENCE [LARGE SCALE GENOMIC DNA]</scope>
    <source>
        <strain evidence="10">JCM 18326</strain>
    </source>
</reference>
<dbReference type="Pfam" id="PF02687">
    <property type="entry name" value="FtsX"/>
    <property type="match status" value="1"/>
</dbReference>
<dbReference type="PANTHER" id="PTHR43738">
    <property type="entry name" value="ABC TRANSPORTER, MEMBRANE PROTEIN"/>
    <property type="match status" value="1"/>
</dbReference>
<sequence>MNLFKLSWRNLIASPWSTTLNLILFSFGISIISLLLTVSDQIKTTLEKNQANISLVVGAKGSPLQLILSSIYHIDTPTGNIALEELQRLEKHPLISSVIPLSIGDNFEGFRIVGTDTRYPALFEATLRQGTLWKSPMEVVLGSTVAKKLHLAIGDEFQGAHGTEEDGALHEEQAFKVVGILTYSGTVVDQLILTDKASIWHLHEEEHHTHNEKHSHEENTKEVTAGLVQYKSPMAGIMLPRAINKNTNMQAASPTYETARLLELLGVGFGAIKTLAVIIIVISGLSIFISLYNSLKERKYEIAYLRVLGAKKQTLFGLILLEGIIVALIGYILGITLSHLGMYILGFYLEEAWKFNFSTFYLMKEEFILLGIALAVGIGAALLPAWQAYRIDISTTLSE</sequence>
<comment type="subcellular location">
    <subcellularLocation>
        <location evidence="1">Cell membrane</location>
        <topology evidence="1">Multi-pass membrane protein</topology>
    </subcellularLocation>
</comment>
<evidence type="ECO:0000256" key="6">
    <source>
        <dbReference type="SAM" id="Phobius"/>
    </source>
</evidence>
<protein>
    <submittedName>
        <fullName evidence="9">ABC transporter permease</fullName>
    </submittedName>
</protein>
<dbReference type="InterPro" id="IPR025857">
    <property type="entry name" value="MacB_PCD"/>
</dbReference>
<name>A0ABP9DM04_9BACT</name>
<dbReference type="InterPro" id="IPR051125">
    <property type="entry name" value="ABC-4/HrtB_transporter"/>
</dbReference>
<comment type="caution">
    <text evidence="9">The sequence shown here is derived from an EMBL/GenBank/DDBJ whole genome shotgun (WGS) entry which is preliminary data.</text>
</comment>
<keyword evidence="4 6" id="KW-1133">Transmembrane helix</keyword>
<feature type="transmembrane region" description="Helical" evidence="6">
    <location>
        <begin position="20"/>
        <end position="38"/>
    </location>
</feature>
<evidence type="ECO:0000313" key="10">
    <source>
        <dbReference type="Proteomes" id="UP001500298"/>
    </source>
</evidence>
<gene>
    <name evidence="9" type="ORF">GCM10023331_33790</name>
</gene>
<organism evidence="9 10">
    <name type="scientific">Algivirga pacifica</name>
    <dbReference type="NCBI Taxonomy" id="1162670"/>
    <lineage>
        <taxon>Bacteria</taxon>
        <taxon>Pseudomonadati</taxon>
        <taxon>Bacteroidota</taxon>
        <taxon>Cytophagia</taxon>
        <taxon>Cytophagales</taxon>
        <taxon>Flammeovirgaceae</taxon>
        <taxon>Algivirga</taxon>
    </lineage>
</organism>
<feature type="transmembrane region" description="Helical" evidence="6">
    <location>
        <begin position="275"/>
        <end position="295"/>
    </location>
</feature>
<evidence type="ECO:0000256" key="4">
    <source>
        <dbReference type="ARBA" id="ARBA00022989"/>
    </source>
</evidence>
<dbReference type="PANTHER" id="PTHR43738:SF2">
    <property type="entry name" value="ABC TRANSPORTER PERMEASE"/>
    <property type="match status" value="1"/>
</dbReference>
<dbReference type="EMBL" id="BAABJX010000053">
    <property type="protein sequence ID" value="GAA4846255.1"/>
    <property type="molecule type" value="Genomic_DNA"/>
</dbReference>
<feature type="transmembrane region" description="Helical" evidence="6">
    <location>
        <begin position="315"/>
        <end position="346"/>
    </location>
</feature>